<dbReference type="Proteomes" id="UP000008311">
    <property type="component" value="Unassembled WGS sequence"/>
</dbReference>
<organism evidence="8 9">
    <name type="scientific">Ricinus communis</name>
    <name type="common">Castor bean</name>
    <dbReference type="NCBI Taxonomy" id="3988"/>
    <lineage>
        <taxon>Eukaryota</taxon>
        <taxon>Viridiplantae</taxon>
        <taxon>Streptophyta</taxon>
        <taxon>Embryophyta</taxon>
        <taxon>Tracheophyta</taxon>
        <taxon>Spermatophyta</taxon>
        <taxon>Magnoliopsida</taxon>
        <taxon>eudicotyledons</taxon>
        <taxon>Gunneridae</taxon>
        <taxon>Pentapetalae</taxon>
        <taxon>rosids</taxon>
        <taxon>fabids</taxon>
        <taxon>Malpighiales</taxon>
        <taxon>Euphorbiaceae</taxon>
        <taxon>Acalyphoideae</taxon>
        <taxon>Acalypheae</taxon>
        <taxon>Ricinus</taxon>
    </lineage>
</organism>
<evidence type="ECO:0000256" key="5">
    <source>
        <dbReference type="ARBA" id="ARBA00023242"/>
    </source>
</evidence>
<dbReference type="PROSITE" id="PS51005">
    <property type="entry name" value="NAC"/>
    <property type="match status" value="1"/>
</dbReference>
<evidence type="ECO:0000256" key="4">
    <source>
        <dbReference type="ARBA" id="ARBA00023163"/>
    </source>
</evidence>
<dbReference type="Pfam" id="PF02365">
    <property type="entry name" value="NAM"/>
    <property type="match status" value="1"/>
</dbReference>
<dbReference type="InParanoid" id="B9T5V1"/>
<dbReference type="PANTHER" id="PTHR31989">
    <property type="entry name" value="NAC DOMAIN-CONTAINING PROTEIN 82-RELATED"/>
    <property type="match status" value="1"/>
</dbReference>
<accession>B9T5V1</accession>
<gene>
    <name evidence="8" type="ORF">RCOM_0425580</name>
</gene>
<dbReference type="SUPFAM" id="SSF101941">
    <property type="entry name" value="NAC domain"/>
    <property type="match status" value="1"/>
</dbReference>
<dbReference type="InterPro" id="IPR036093">
    <property type="entry name" value="NAC_dom_sf"/>
</dbReference>
<proteinExistence type="predicted"/>
<sequence length="439" mass="50504">MMQETQNTSSPWANMAVGLRFCPTEKQLVAYYLHGKNNGRFSSVENQLPVKYCDFYGKEEPWEIWEKFDGDKLSDHESLYFFTTLKKVTPGRGHNISRRIGSTAGTWHGETSGNSSRLHHNGVTAYMKRFNYRNPSRLDQDRCWNMLEYSLEGGESRYVICQLKKSRKQSKKRKSQTVDDDFVQVLEPVKRLRIEQELPKDFQENPKAVDVVPAMHEQDVMATMRNPLPYNSDEGDYCLGDNQVNDSEPDMHSRAEEELIKLLEENLQENQNAAVDIVHSTEKQDAMAATLAMPVPLPDDFYLDLFNFDDYFLRDDPNVSVEASEIDKRLRVEEELPTNIDKNQQAADAVVEQELQNNFQENKHAADYMEPTMEEQELKSQENQGVAVHTVPAPDILALAASMPWPSGPEDSIIVNDRILDHDMDPAFYYDDLFGGYMY</sequence>
<dbReference type="InterPro" id="IPR003441">
    <property type="entry name" value="NAC-dom"/>
</dbReference>
<feature type="compositionally biased region" description="Polar residues" evidence="6">
    <location>
        <begin position="103"/>
        <end position="116"/>
    </location>
</feature>
<evidence type="ECO:0000256" key="1">
    <source>
        <dbReference type="ARBA" id="ARBA00004123"/>
    </source>
</evidence>
<keyword evidence="3" id="KW-0238">DNA-binding</keyword>
<comment type="subcellular location">
    <subcellularLocation>
        <location evidence="1">Nucleus</location>
    </subcellularLocation>
</comment>
<keyword evidence="5" id="KW-0539">Nucleus</keyword>
<keyword evidence="4" id="KW-0804">Transcription</keyword>
<dbReference type="EMBL" id="EQ974556">
    <property type="protein sequence ID" value="EEF28764.1"/>
    <property type="molecule type" value="Genomic_DNA"/>
</dbReference>
<keyword evidence="9" id="KW-1185">Reference proteome</keyword>
<evidence type="ECO:0000256" key="3">
    <source>
        <dbReference type="ARBA" id="ARBA00023125"/>
    </source>
</evidence>
<evidence type="ECO:0000313" key="8">
    <source>
        <dbReference type="EMBL" id="EEF28764.1"/>
    </source>
</evidence>
<dbReference type="AlphaFoldDB" id="B9T5V1"/>
<feature type="region of interest" description="Disordered" evidence="6">
    <location>
        <begin position="99"/>
        <end position="118"/>
    </location>
</feature>
<dbReference type="GO" id="GO:0003677">
    <property type="term" value="F:DNA binding"/>
    <property type="evidence" value="ECO:0007669"/>
    <property type="project" value="UniProtKB-KW"/>
</dbReference>
<evidence type="ECO:0000313" key="9">
    <source>
        <dbReference type="Proteomes" id="UP000008311"/>
    </source>
</evidence>
<evidence type="ECO:0000256" key="2">
    <source>
        <dbReference type="ARBA" id="ARBA00023015"/>
    </source>
</evidence>
<dbReference type="Gene3D" id="2.170.150.80">
    <property type="entry name" value="NAC domain"/>
    <property type="match status" value="1"/>
</dbReference>
<protein>
    <recommendedName>
        <fullName evidence="7">NAC domain-containing protein</fullName>
    </recommendedName>
</protein>
<evidence type="ECO:0000259" key="7">
    <source>
        <dbReference type="PROSITE" id="PS51005"/>
    </source>
</evidence>
<name>B9T5V1_RICCO</name>
<dbReference type="GO" id="GO:0005634">
    <property type="term" value="C:nucleus"/>
    <property type="evidence" value="ECO:0007669"/>
    <property type="project" value="UniProtKB-SubCell"/>
</dbReference>
<reference evidence="9" key="1">
    <citation type="journal article" date="2010" name="Nat. Biotechnol.">
        <title>Draft genome sequence of the oilseed species Ricinus communis.</title>
        <authorList>
            <person name="Chan A.P."/>
            <person name="Crabtree J."/>
            <person name="Zhao Q."/>
            <person name="Lorenzi H."/>
            <person name="Orvis J."/>
            <person name="Puiu D."/>
            <person name="Melake-Berhan A."/>
            <person name="Jones K.M."/>
            <person name="Redman J."/>
            <person name="Chen G."/>
            <person name="Cahoon E.B."/>
            <person name="Gedil M."/>
            <person name="Stanke M."/>
            <person name="Haas B.J."/>
            <person name="Wortman J.R."/>
            <person name="Fraser-Liggett C.M."/>
            <person name="Ravel J."/>
            <person name="Rabinowicz P.D."/>
        </authorList>
    </citation>
    <scope>NUCLEOTIDE SEQUENCE [LARGE SCALE GENOMIC DNA]</scope>
    <source>
        <strain evidence="9">cv. Hale</strain>
    </source>
</reference>
<keyword evidence="2" id="KW-0805">Transcription regulation</keyword>
<dbReference type="GO" id="GO:0006355">
    <property type="term" value="P:regulation of DNA-templated transcription"/>
    <property type="evidence" value="ECO:0007669"/>
    <property type="project" value="InterPro"/>
</dbReference>
<feature type="domain" description="NAC" evidence="7">
    <location>
        <begin position="15"/>
        <end position="166"/>
    </location>
</feature>
<evidence type="ECO:0000256" key="6">
    <source>
        <dbReference type="SAM" id="MobiDB-lite"/>
    </source>
</evidence>